<evidence type="ECO:0000313" key="2">
    <source>
        <dbReference type="EMBL" id="OHA28061.1"/>
    </source>
</evidence>
<dbReference type="AlphaFoldDB" id="A0A1G2MYR0"/>
<evidence type="ECO:0000313" key="3">
    <source>
        <dbReference type="Proteomes" id="UP000177943"/>
    </source>
</evidence>
<evidence type="ECO:0000259" key="1">
    <source>
        <dbReference type="Pfam" id="PF08308"/>
    </source>
</evidence>
<accession>A0A1G2MYR0</accession>
<gene>
    <name evidence="2" type="ORF">A3D56_00075</name>
</gene>
<reference evidence="2 3" key="1">
    <citation type="journal article" date="2016" name="Nat. Commun.">
        <title>Thousands of microbial genomes shed light on interconnected biogeochemical processes in an aquifer system.</title>
        <authorList>
            <person name="Anantharaman K."/>
            <person name="Brown C.T."/>
            <person name="Hug L.A."/>
            <person name="Sharon I."/>
            <person name="Castelle C.J."/>
            <person name="Probst A.J."/>
            <person name="Thomas B.C."/>
            <person name="Singh A."/>
            <person name="Wilkins M.J."/>
            <person name="Karaoz U."/>
            <person name="Brodie E.L."/>
            <person name="Williams K.H."/>
            <person name="Hubbard S.S."/>
            <person name="Banfield J.F."/>
        </authorList>
    </citation>
    <scope>NUCLEOTIDE SEQUENCE [LARGE SCALE GENOMIC DNA]</scope>
</reference>
<name>A0A1G2MYR0_9BACT</name>
<protein>
    <recommendedName>
        <fullName evidence="1">PEGA domain-containing protein</fullName>
    </recommendedName>
</protein>
<organism evidence="2 3">
    <name type="scientific">Candidatus Taylorbacteria bacterium RIFCSPHIGHO2_02_FULL_45_35</name>
    <dbReference type="NCBI Taxonomy" id="1802311"/>
    <lineage>
        <taxon>Bacteria</taxon>
        <taxon>Candidatus Tayloriibacteriota</taxon>
    </lineage>
</organism>
<dbReference type="Proteomes" id="UP000177943">
    <property type="component" value="Unassembled WGS sequence"/>
</dbReference>
<comment type="caution">
    <text evidence="2">The sequence shown here is derived from an EMBL/GenBank/DDBJ whole genome shotgun (WGS) entry which is preliminary data.</text>
</comment>
<sequence length="286" mass="31389">MSKTNIQKSKIKNHLIIAILTILLGGASALFSLGYRLGPTGLPTKTGSLIIQNLPEGARVFVDGKDMGVKNGGSYARRLLPGEHSVLVAKTAHWPWTKTVSIIEKEAVELQPFTIPESVSGEFITSNDPRHDPVLSQINNTTAPTLKKNVSELLENESLADWLQQNIPNLRVSKKGNVALWLSGQEIQAAWIGTGLPKNTYFCPEKICGVISVFKSASPIQNIDFFDDRDDVFLFSSREGLFAVELPGGDVQNFQPIYLGAQIRFIKGIDVLYLTDSASNLMRLPL</sequence>
<feature type="domain" description="PEGA" evidence="1">
    <location>
        <begin position="47"/>
        <end position="111"/>
    </location>
</feature>
<dbReference type="InterPro" id="IPR013229">
    <property type="entry name" value="PEGA"/>
</dbReference>
<dbReference type="Pfam" id="PF08308">
    <property type="entry name" value="PEGA"/>
    <property type="match status" value="1"/>
</dbReference>
<proteinExistence type="predicted"/>
<dbReference type="EMBL" id="MHRP01000001">
    <property type="protein sequence ID" value="OHA28061.1"/>
    <property type="molecule type" value="Genomic_DNA"/>
</dbReference>